<dbReference type="AlphaFoldDB" id="K8ERF1"/>
<keyword evidence="1" id="KW-0472">Membrane</keyword>
<dbReference type="GO" id="GO:0008168">
    <property type="term" value="F:methyltransferase activity"/>
    <property type="evidence" value="ECO:0007669"/>
    <property type="project" value="UniProtKB-KW"/>
</dbReference>
<evidence type="ECO:0000313" key="4">
    <source>
        <dbReference type="Proteomes" id="UP000198341"/>
    </source>
</evidence>
<dbReference type="GeneID" id="19010724"/>
<evidence type="ECO:0000259" key="2">
    <source>
        <dbReference type="Pfam" id="PF05050"/>
    </source>
</evidence>
<dbReference type="InterPro" id="IPR006342">
    <property type="entry name" value="FkbM_mtfrase"/>
</dbReference>
<keyword evidence="3" id="KW-0489">Methyltransferase</keyword>
<feature type="transmembrane region" description="Helical" evidence="1">
    <location>
        <begin position="9"/>
        <end position="27"/>
    </location>
</feature>
<evidence type="ECO:0000313" key="3">
    <source>
        <dbReference type="EMBL" id="CCO20807.1"/>
    </source>
</evidence>
<evidence type="ECO:0000256" key="1">
    <source>
        <dbReference type="SAM" id="Phobius"/>
    </source>
</evidence>
<dbReference type="SUPFAM" id="SSF53335">
    <property type="entry name" value="S-adenosyl-L-methionine-dependent methyltransferases"/>
    <property type="match status" value="1"/>
</dbReference>
<keyword evidence="3" id="KW-0808">Transferase</keyword>
<dbReference type="Proteomes" id="UP000198341">
    <property type="component" value="Chromosome 19"/>
</dbReference>
<dbReference type="KEGG" id="bpg:Bathy19g00600"/>
<gene>
    <name evidence="3" type="ordered locus">Bathy19g00600</name>
</gene>
<dbReference type="Gene3D" id="3.40.50.150">
    <property type="entry name" value="Vaccinia Virus protein VP39"/>
    <property type="match status" value="1"/>
</dbReference>
<sequence>MRLKSICRGHVNLISYCFLCLSFIYIIRSNGANRSIARRGDRIPEVEEYVAWLEKCKHIFLDLGANRGDTILRWLTRTSYSGRAKTSSIDRMYDLKQRQNFCVLSFEPNEIFDATLLGIEKEMNQKGFKTKVILQTAVSDKFSESVIYLDDVSTHSYGTSLIADKKVNFGGHYHSLGKNQTVRLVSLSAILRSIPVFAEVVVKMDIEGAEYDVLRSLFSTGMACRIDVLMIEFHLHKLKKAQVPAGANEVIEWILKGNKCDVKVIYDD</sequence>
<keyword evidence="4" id="KW-1185">Reference proteome</keyword>
<dbReference type="NCBIfam" id="TIGR01444">
    <property type="entry name" value="fkbM_fam"/>
    <property type="match status" value="1"/>
</dbReference>
<dbReference type="OrthoDB" id="10006218at2759"/>
<accession>K8ERF1</accession>
<dbReference type="RefSeq" id="XP_007508088.1">
    <property type="nucleotide sequence ID" value="XM_007508026.1"/>
</dbReference>
<dbReference type="Pfam" id="PF05050">
    <property type="entry name" value="Methyltransf_21"/>
    <property type="match status" value="1"/>
</dbReference>
<reference evidence="3 4" key="1">
    <citation type="submission" date="2011-10" db="EMBL/GenBank/DDBJ databases">
        <authorList>
            <person name="Genoscope - CEA"/>
        </authorList>
    </citation>
    <scope>NUCLEOTIDE SEQUENCE [LARGE SCALE GENOMIC DNA]</scope>
    <source>
        <strain evidence="3 4">RCC 1105</strain>
    </source>
</reference>
<feature type="domain" description="Methyltransferase FkbM" evidence="2">
    <location>
        <begin position="63"/>
        <end position="254"/>
    </location>
</feature>
<dbReference type="GO" id="GO:0032259">
    <property type="term" value="P:methylation"/>
    <property type="evidence" value="ECO:0007669"/>
    <property type="project" value="UniProtKB-KW"/>
</dbReference>
<name>K8ERF1_9CHLO</name>
<keyword evidence="1" id="KW-0812">Transmembrane</keyword>
<protein>
    <submittedName>
        <fullName evidence="3">Methyltransferase</fullName>
    </submittedName>
</protein>
<proteinExistence type="predicted"/>
<dbReference type="EMBL" id="FO082260">
    <property type="protein sequence ID" value="CCO20807.1"/>
    <property type="molecule type" value="Genomic_DNA"/>
</dbReference>
<organism evidence="3 4">
    <name type="scientific">Bathycoccus prasinos</name>
    <dbReference type="NCBI Taxonomy" id="41875"/>
    <lineage>
        <taxon>Eukaryota</taxon>
        <taxon>Viridiplantae</taxon>
        <taxon>Chlorophyta</taxon>
        <taxon>Mamiellophyceae</taxon>
        <taxon>Mamiellales</taxon>
        <taxon>Bathycoccaceae</taxon>
        <taxon>Bathycoccus</taxon>
    </lineage>
</organism>
<keyword evidence="1" id="KW-1133">Transmembrane helix</keyword>
<dbReference type="InterPro" id="IPR029063">
    <property type="entry name" value="SAM-dependent_MTases_sf"/>
</dbReference>